<evidence type="ECO:0000259" key="1">
    <source>
        <dbReference type="Pfam" id="PF01636"/>
    </source>
</evidence>
<dbReference type="OrthoDB" id="2906425at2759"/>
<dbReference type="AlphaFoldDB" id="A0A420Y5P0"/>
<evidence type="ECO:0000313" key="3">
    <source>
        <dbReference type="Proteomes" id="UP000275385"/>
    </source>
</evidence>
<dbReference type="Gene3D" id="3.90.1200.10">
    <property type="match status" value="1"/>
</dbReference>
<comment type="caution">
    <text evidence="2">The sequence shown here is derived from an EMBL/GenBank/DDBJ whole genome shotgun (WGS) entry which is preliminary data.</text>
</comment>
<dbReference type="InterPro" id="IPR051678">
    <property type="entry name" value="AGP_Transferase"/>
</dbReference>
<accession>A0A420Y5P0</accession>
<sequence length="398" mass="44192">MAQQQELSPDQQVLRGIFPDVPDISEDSYNIISNTFGTCTFRLQLSTEPKPDFPTDLLVRLETSGGRLLDVARYQRLACLQNPTVVPATLDVGFTTNASGTRLEYSVTPFLGETVLLEDVWNDLEQRTQSSLMDSIVDAMAKHQELPVGNDDVRRLLQLPGQMDQVSTSSVEPLIGGPDVGYHASIKQLLAGFLGEEAGKSPTCKILDTANGIAIRSLSDDIGEIELSQADLDILCARLVLCHNDLEPRNILVKLTSPGEAGPGTWYELAAIIDWELAGFFPFAYEFGLKDCLLGSSNLSFTWYSLFKERAAALLPEGESHDKLIKALRIIAQSKDLGRPRNVGVRFQARWRERERLELSSDPRRGWVRQTGAENIPTSTKEDDANLEHEVLRELGYM</sequence>
<dbReference type="InterPro" id="IPR002575">
    <property type="entry name" value="Aminoglycoside_PTrfase"/>
</dbReference>
<dbReference type="EMBL" id="QVQW01000046">
    <property type="protein sequence ID" value="RKU43199.1"/>
    <property type="molecule type" value="Genomic_DNA"/>
</dbReference>
<reference evidence="2 3" key="1">
    <citation type="submission" date="2018-08" db="EMBL/GenBank/DDBJ databases">
        <title>Draft genome of the lignicolous fungus Coniochaeta pulveracea.</title>
        <authorList>
            <person name="Borstlap C.J."/>
            <person name="De Witt R.N."/>
            <person name="Botha A."/>
            <person name="Volschenk H."/>
        </authorList>
    </citation>
    <scope>NUCLEOTIDE SEQUENCE [LARGE SCALE GENOMIC DNA]</scope>
    <source>
        <strain evidence="2 3">CAB683</strain>
    </source>
</reference>
<gene>
    <name evidence="2" type="ORF">DL546_005720</name>
</gene>
<protein>
    <recommendedName>
        <fullName evidence="1">Aminoglycoside phosphotransferase domain-containing protein</fullName>
    </recommendedName>
</protein>
<dbReference type="SUPFAM" id="SSF56112">
    <property type="entry name" value="Protein kinase-like (PK-like)"/>
    <property type="match status" value="1"/>
</dbReference>
<dbReference type="PANTHER" id="PTHR21310">
    <property type="entry name" value="AMINOGLYCOSIDE PHOSPHOTRANSFERASE-RELATED-RELATED"/>
    <property type="match status" value="1"/>
</dbReference>
<feature type="domain" description="Aminoglycoside phosphotransferase" evidence="1">
    <location>
        <begin position="58"/>
        <end position="288"/>
    </location>
</feature>
<dbReference type="Pfam" id="PF01636">
    <property type="entry name" value="APH"/>
    <property type="match status" value="1"/>
</dbReference>
<dbReference type="Proteomes" id="UP000275385">
    <property type="component" value="Unassembled WGS sequence"/>
</dbReference>
<dbReference type="InterPro" id="IPR011009">
    <property type="entry name" value="Kinase-like_dom_sf"/>
</dbReference>
<name>A0A420Y5P0_9PEZI</name>
<proteinExistence type="predicted"/>
<organism evidence="2 3">
    <name type="scientific">Coniochaeta pulveracea</name>
    <dbReference type="NCBI Taxonomy" id="177199"/>
    <lineage>
        <taxon>Eukaryota</taxon>
        <taxon>Fungi</taxon>
        <taxon>Dikarya</taxon>
        <taxon>Ascomycota</taxon>
        <taxon>Pezizomycotina</taxon>
        <taxon>Sordariomycetes</taxon>
        <taxon>Sordariomycetidae</taxon>
        <taxon>Coniochaetales</taxon>
        <taxon>Coniochaetaceae</taxon>
        <taxon>Coniochaeta</taxon>
    </lineage>
</organism>
<evidence type="ECO:0000313" key="2">
    <source>
        <dbReference type="EMBL" id="RKU43199.1"/>
    </source>
</evidence>
<keyword evidence="3" id="KW-1185">Reference proteome</keyword>
<dbReference type="PANTHER" id="PTHR21310:SF54">
    <property type="entry name" value="AMINOGLYCOSIDE PHOSPHOTRANSFERASE DOMAIN-CONTAINING PROTEIN"/>
    <property type="match status" value="1"/>
</dbReference>